<feature type="transmembrane region" description="Helical" evidence="15">
    <location>
        <begin position="1067"/>
        <end position="1088"/>
    </location>
</feature>
<evidence type="ECO:0000256" key="14">
    <source>
        <dbReference type="SAM" id="MobiDB-lite"/>
    </source>
</evidence>
<dbReference type="PROSITE" id="PS50261">
    <property type="entry name" value="G_PROTEIN_RECEP_F2_4"/>
    <property type="match status" value="1"/>
</dbReference>
<feature type="transmembrane region" description="Helical" evidence="15">
    <location>
        <begin position="1039"/>
        <end position="1061"/>
    </location>
</feature>
<dbReference type="InterPro" id="IPR017981">
    <property type="entry name" value="GPCR_2-like_7TM"/>
</dbReference>
<dbReference type="SUPFAM" id="SSF81321">
    <property type="entry name" value="Family A G protein-coupled receptor-like"/>
    <property type="match status" value="1"/>
</dbReference>
<dbReference type="InterPro" id="IPR013320">
    <property type="entry name" value="ConA-like_dom_sf"/>
</dbReference>
<dbReference type="Pfam" id="PF00354">
    <property type="entry name" value="Pentaxin"/>
    <property type="match status" value="1"/>
</dbReference>
<dbReference type="PROSITE" id="PS51828">
    <property type="entry name" value="PTX_2"/>
    <property type="match status" value="1"/>
</dbReference>
<keyword evidence="6 15" id="KW-1133">Transmembrane helix</keyword>
<feature type="transmembrane region" description="Helical" evidence="15">
    <location>
        <begin position="993"/>
        <end position="1018"/>
    </location>
</feature>
<dbReference type="PANTHER" id="PTHR12011">
    <property type="entry name" value="ADHESION G-PROTEIN COUPLED RECEPTOR"/>
    <property type="match status" value="1"/>
</dbReference>
<protein>
    <submittedName>
        <fullName evidence="20">Adhesion G-protein coupled receptor G4</fullName>
    </submittedName>
</protein>
<dbReference type="InterPro" id="IPR017983">
    <property type="entry name" value="GPCR_2_secretin-like_CS"/>
</dbReference>
<name>A0A8T2LP86_ASTMX</name>
<keyword evidence="4 15" id="KW-0812">Transmembrane</keyword>
<feature type="domain" description="G-protein coupled receptors family 2 profile 2" evidence="18">
    <location>
        <begin position="837"/>
        <end position="1090"/>
    </location>
</feature>
<dbReference type="AlphaFoldDB" id="A0A8T2LP86"/>
<evidence type="ECO:0000256" key="16">
    <source>
        <dbReference type="SAM" id="SignalP"/>
    </source>
</evidence>
<feature type="region of interest" description="Disordered" evidence="14">
    <location>
        <begin position="1126"/>
        <end position="1169"/>
    </location>
</feature>
<comment type="subcellular location">
    <subcellularLocation>
        <location evidence="1">Cell membrane</location>
        <topology evidence="1">Multi-pass membrane protein</topology>
    </subcellularLocation>
</comment>
<evidence type="ECO:0000256" key="1">
    <source>
        <dbReference type="ARBA" id="ARBA00004651"/>
    </source>
</evidence>
<dbReference type="SMART" id="SM00159">
    <property type="entry name" value="PTX"/>
    <property type="match status" value="1"/>
</dbReference>
<dbReference type="Gene3D" id="1.20.1070.10">
    <property type="entry name" value="Rhodopsin 7-helix transmembrane proteins"/>
    <property type="match status" value="1"/>
</dbReference>
<evidence type="ECO:0000256" key="12">
    <source>
        <dbReference type="ARBA" id="ARBA00023224"/>
    </source>
</evidence>
<proteinExistence type="inferred from homology"/>
<comment type="caution">
    <text evidence="20">The sequence shown here is derived from an EMBL/GenBank/DDBJ whole genome shotgun (WGS) entry which is preliminary data.</text>
</comment>
<evidence type="ECO:0000256" key="8">
    <source>
        <dbReference type="ARBA" id="ARBA00023136"/>
    </source>
</evidence>
<dbReference type="GO" id="GO:0007166">
    <property type="term" value="P:cell surface receptor signaling pathway"/>
    <property type="evidence" value="ECO:0007669"/>
    <property type="project" value="InterPro"/>
</dbReference>
<keyword evidence="5 16" id="KW-0732">Signal</keyword>
<dbReference type="PROSITE" id="PS50221">
    <property type="entry name" value="GAIN_B"/>
    <property type="match status" value="1"/>
</dbReference>
<evidence type="ECO:0000259" key="19">
    <source>
        <dbReference type="PROSITE" id="PS51828"/>
    </source>
</evidence>
<feature type="transmembrane region" description="Helical" evidence="15">
    <location>
        <begin position="874"/>
        <end position="893"/>
    </location>
</feature>
<feature type="signal peptide" evidence="16">
    <location>
        <begin position="1"/>
        <end position="25"/>
    </location>
</feature>
<evidence type="ECO:0000313" key="21">
    <source>
        <dbReference type="Proteomes" id="UP000752171"/>
    </source>
</evidence>
<dbReference type="FunFam" id="1.20.1070.10:FF:000043">
    <property type="entry name" value="adhesion G-protein coupled receptor G2 isoform X1"/>
    <property type="match status" value="1"/>
</dbReference>
<dbReference type="PRINTS" id="PR00249">
    <property type="entry name" value="GPCRSECRETIN"/>
</dbReference>
<evidence type="ECO:0000259" key="18">
    <source>
        <dbReference type="PROSITE" id="PS50261"/>
    </source>
</evidence>
<dbReference type="InterPro" id="IPR046338">
    <property type="entry name" value="GAIN_dom_sf"/>
</dbReference>
<keyword evidence="8 15" id="KW-0472">Membrane</keyword>
<feature type="transmembrane region" description="Helical" evidence="15">
    <location>
        <begin position="835"/>
        <end position="862"/>
    </location>
</feature>
<keyword evidence="3" id="KW-1003">Cell membrane</keyword>
<keyword evidence="9 13" id="KW-1015">Disulfide bond</keyword>
<dbReference type="SUPFAM" id="SSF49899">
    <property type="entry name" value="Concanavalin A-like lectins/glucanases"/>
    <property type="match status" value="1"/>
</dbReference>
<gene>
    <name evidence="20" type="primary">ADGRG4</name>
    <name evidence="20" type="ORF">AMEX_G13675</name>
</gene>
<dbReference type="Proteomes" id="UP000752171">
    <property type="component" value="Unassembled WGS sequence"/>
</dbReference>
<organism evidence="20 21">
    <name type="scientific">Astyanax mexicanus</name>
    <name type="common">Blind cave fish</name>
    <name type="synonym">Astyanax fasciatus mexicanus</name>
    <dbReference type="NCBI Taxonomy" id="7994"/>
    <lineage>
        <taxon>Eukaryota</taxon>
        <taxon>Metazoa</taxon>
        <taxon>Chordata</taxon>
        <taxon>Craniata</taxon>
        <taxon>Vertebrata</taxon>
        <taxon>Euteleostomi</taxon>
        <taxon>Actinopterygii</taxon>
        <taxon>Neopterygii</taxon>
        <taxon>Teleostei</taxon>
        <taxon>Ostariophysi</taxon>
        <taxon>Characiformes</taxon>
        <taxon>Characoidei</taxon>
        <taxon>Acestrorhamphidae</taxon>
        <taxon>Acestrorhamphinae</taxon>
        <taxon>Astyanax</taxon>
    </lineage>
</organism>
<evidence type="ECO:0000256" key="6">
    <source>
        <dbReference type="ARBA" id="ARBA00022989"/>
    </source>
</evidence>
<evidence type="ECO:0000313" key="20">
    <source>
        <dbReference type="EMBL" id="KAG9272657.1"/>
    </source>
</evidence>
<evidence type="ECO:0000256" key="13">
    <source>
        <dbReference type="PROSITE-ProRule" id="PRU01172"/>
    </source>
</evidence>
<dbReference type="Gene3D" id="2.60.220.50">
    <property type="match status" value="1"/>
</dbReference>
<dbReference type="InterPro" id="IPR003910">
    <property type="entry name" value="GPR1/GPR3/GPR5"/>
</dbReference>
<feature type="domain" description="GAIN-B" evidence="17">
    <location>
        <begin position="672"/>
        <end position="828"/>
    </location>
</feature>
<dbReference type="CDD" id="cd15997">
    <property type="entry name" value="7tmB2_GPR112"/>
    <property type="match status" value="1"/>
</dbReference>
<evidence type="ECO:0000256" key="10">
    <source>
        <dbReference type="ARBA" id="ARBA00023170"/>
    </source>
</evidence>
<dbReference type="InterPro" id="IPR057244">
    <property type="entry name" value="GAIN_B"/>
</dbReference>
<feature type="transmembrane region" description="Helical" evidence="15">
    <location>
        <begin position="899"/>
        <end position="923"/>
    </location>
</feature>
<keyword evidence="7" id="KW-0297">G-protein coupled receptor</keyword>
<evidence type="ECO:0000256" key="9">
    <source>
        <dbReference type="ARBA" id="ARBA00023157"/>
    </source>
</evidence>
<dbReference type="Gene3D" id="2.60.120.200">
    <property type="match status" value="1"/>
</dbReference>
<sequence length="1169" mass="129780">MGRIRKCLSVFVQVWILGSSFVCLASTNPSLWGQKAAFLGHSCYWQLSQTCNVPSLQELSVCVDLWRQIVTSWTAFVYKKPGELDIELGLAGKGGNLKAWLFGTEWTVAYDLPLQQWHTVCLTWSNRSRELQLIVNGTVGLRDHVHDSAPSNLAPNGTLTLGVSHSVIGGIMDIETGTNFIGEMTMFRMWRQELSPQQLVDLKCVSGNVVTWSRNDWEYPGCPPVTDNKLKCEWSKYQINMKLSITQKVSGEQNGNESKAIVQKWLESILPPSVLVNSVFLSSISQTYHSDCILCETNNIEAKETSNISYKEERFRCWVYVTVSPQAAVDQTQQRLWTLLSLTYKHSDLTVLQTDPASLDILPVAIIPEIEQNSTGSDFEDTFFRVYMNVTINGSVENPAQTLQHWLQQTLGGNHRMTVLNFELTTLPKYGCTFHVQAQAPVNVSETEWLISELLSQGFFNGSIAIIVSKDQINILHIEPGHCPEDTTQSVYGLYKWPSVPAQETYVMRCQKGQETGTRLCKLDASTDGVIWDTPDMSRCEKVMTDVDDLEGITVTPNNSAEVVDMIEDLLRNETDLSSSQLNTVLQKLSEVTNVGIMTTQLADSIISVVSNVFNSTSSLSQATNQILSITEQVGNRMDFSGFCHSTTVPELALQIINLEPEKFQGLTFGVSSFQTGLAPEIFLNQTFEESSAIGSVASVSLPTILESFFPPNTVNMSRVQFHFYGTESLFEDPNSSLTLNSYVVSASVTNATVNDLKDPVVLTLRHLQPKEDHSEVQCVYWDFQKNSGLGGWDSNGCHLKHTNATHTTCHCFHLTHFGVLLDISKTPINPKDDMILTVITYVGCGVSSVFLGITLLTYLAFGKLRRDYPSKILLNLSGALLGLNMCFLANSWLAGFNSYGLCIAVAAVLHYFLLATFCWMGLEAVNMYLAFIKVFNVYVPSYILKFCILGWGLPLLIVSIVLAADKDCYGGSPSVTPMDESASFCWVQNDTAFFVTVVGFVVLILVCNICVFIMVLVQIRGLQLSKAVGRSGGALHDLRVVASLTFLLGLTWILAFFAWGPVRVPLLYIFSALNSLQGFFIFVFHCLMKENVRKQWRIHLCCGKFKLAGYSGWSRSAMAGGRDMSGKLVLTPSESTSERKISDSSETAEDKTMDKGQRDSDGGRLDVF</sequence>
<evidence type="ECO:0000256" key="7">
    <source>
        <dbReference type="ARBA" id="ARBA00023040"/>
    </source>
</evidence>
<dbReference type="InterPro" id="IPR000832">
    <property type="entry name" value="GPCR_2_secretin-like"/>
</dbReference>
<feature type="compositionally biased region" description="Basic and acidic residues" evidence="14">
    <location>
        <begin position="1137"/>
        <end position="1169"/>
    </location>
</feature>
<evidence type="ECO:0000256" key="11">
    <source>
        <dbReference type="ARBA" id="ARBA00023180"/>
    </source>
</evidence>
<dbReference type="GO" id="GO:0005886">
    <property type="term" value="C:plasma membrane"/>
    <property type="evidence" value="ECO:0007669"/>
    <property type="project" value="UniProtKB-SubCell"/>
</dbReference>
<evidence type="ECO:0000256" key="4">
    <source>
        <dbReference type="ARBA" id="ARBA00022692"/>
    </source>
</evidence>
<evidence type="ECO:0000256" key="5">
    <source>
        <dbReference type="ARBA" id="ARBA00022729"/>
    </source>
</evidence>
<evidence type="ECO:0000256" key="3">
    <source>
        <dbReference type="ARBA" id="ARBA00022475"/>
    </source>
</evidence>
<evidence type="ECO:0000259" key="17">
    <source>
        <dbReference type="PROSITE" id="PS50221"/>
    </source>
</evidence>
<dbReference type="EMBL" id="JAICCE010000010">
    <property type="protein sequence ID" value="KAG9272657.1"/>
    <property type="molecule type" value="Genomic_DNA"/>
</dbReference>
<feature type="transmembrane region" description="Helical" evidence="15">
    <location>
        <begin position="943"/>
        <end position="965"/>
    </location>
</feature>
<dbReference type="PRINTS" id="PR01422">
    <property type="entry name" value="GPR56ORPHANR"/>
</dbReference>
<accession>A0A8T2LP86</accession>
<dbReference type="GO" id="GO:0004930">
    <property type="term" value="F:G protein-coupled receptor activity"/>
    <property type="evidence" value="ECO:0007669"/>
    <property type="project" value="UniProtKB-KW"/>
</dbReference>
<keyword evidence="12" id="KW-0807">Transducer</keyword>
<feature type="chain" id="PRO_5035872717" evidence="16">
    <location>
        <begin position="26"/>
        <end position="1169"/>
    </location>
</feature>
<dbReference type="PANTHER" id="PTHR12011:SF326">
    <property type="entry name" value="ADHESION G-PROTEIN COUPLED RECEPTOR G5"/>
    <property type="match status" value="1"/>
</dbReference>
<dbReference type="Pfam" id="PF01825">
    <property type="entry name" value="GPS"/>
    <property type="match status" value="1"/>
</dbReference>
<dbReference type="Pfam" id="PF00002">
    <property type="entry name" value="7tm_2"/>
    <property type="match status" value="1"/>
</dbReference>
<feature type="disulfide bond" evidence="13">
    <location>
        <begin position="62"/>
        <end position="121"/>
    </location>
</feature>
<dbReference type="InterPro" id="IPR001759">
    <property type="entry name" value="PTX_dom"/>
</dbReference>
<dbReference type="PROSITE" id="PS00650">
    <property type="entry name" value="G_PROTEIN_RECEP_F2_2"/>
    <property type="match status" value="1"/>
</dbReference>
<reference evidence="20 21" key="1">
    <citation type="submission" date="2021-07" db="EMBL/GenBank/DDBJ databases">
        <authorList>
            <person name="Imarazene B."/>
            <person name="Zahm M."/>
            <person name="Klopp C."/>
            <person name="Cabau C."/>
            <person name="Beille S."/>
            <person name="Jouanno E."/>
            <person name="Castinel A."/>
            <person name="Lluch J."/>
            <person name="Gil L."/>
            <person name="Kuchtly C."/>
            <person name="Lopez Roques C."/>
            <person name="Donnadieu C."/>
            <person name="Parrinello H."/>
            <person name="Journot L."/>
            <person name="Du K."/>
            <person name="Schartl M."/>
            <person name="Retaux S."/>
            <person name="Guiguen Y."/>
        </authorList>
    </citation>
    <scope>NUCLEOTIDE SEQUENCE [LARGE SCALE GENOMIC DNA]</scope>
    <source>
        <strain evidence="20">Pach_M1</strain>
        <tissue evidence="20">Testis</tissue>
    </source>
</reference>
<keyword evidence="11" id="KW-0325">Glycoprotein</keyword>
<keyword evidence="10 20" id="KW-0675">Receptor</keyword>
<evidence type="ECO:0000256" key="2">
    <source>
        <dbReference type="ARBA" id="ARBA00007343"/>
    </source>
</evidence>
<comment type="similarity">
    <text evidence="2">Belongs to the G-protein coupled receptor 2 family. Adhesion G-protein coupled receptor (ADGR) subfamily.</text>
</comment>
<feature type="domain" description="Pentraxin (PTX)" evidence="19">
    <location>
        <begin position="32"/>
        <end position="232"/>
    </location>
</feature>
<dbReference type="SMART" id="SM00303">
    <property type="entry name" value="GPS"/>
    <property type="match status" value="1"/>
</dbReference>
<dbReference type="InterPro" id="IPR000203">
    <property type="entry name" value="GPS"/>
</dbReference>
<evidence type="ECO:0000256" key="15">
    <source>
        <dbReference type="SAM" id="Phobius"/>
    </source>
</evidence>
<dbReference type="GO" id="GO:0007189">
    <property type="term" value="P:adenylate cyclase-activating G protein-coupled receptor signaling pathway"/>
    <property type="evidence" value="ECO:0007669"/>
    <property type="project" value="TreeGrafter"/>
</dbReference>